<feature type="domain" description="DM10" evidence="7">
    <location>
        <begin position="363"/>
        <end position="462"/>
    </location>
</feature>
<evidence type="ECO:0000256" key="1">
    <source>
        <dbReference type="ARBA" id="ARBA00004430"/>
    </source>
</evidence>
<evidence type="ECO:0000313" key="8">
    <source>
        <dbReference type="EMBL" id="KAK8393210.1"/>
    </source>
</evidence>
<feature type="region of interest" description="Disordered" evidence="6">
    <location>
        <begin position="319"/>
        <end position="342"/>
    </location>
</feature>
<name>A0AAW0U2X1_SCYPA</name>
<dbReference type="Proteomes" id="UP001487740">
    <property type="component" value="Unassembled WGS sequence"/>
</dbReference>
<dbReference type="EMBL" id="JARAKH010000021">
    <property type="protein sequence ID" value="KAK8393210.1"/>
    <property type="molecule type" value="Genomic_DNA"/>
</dbReference>
<dbReference type="InterPro" id="IPR040193">
    <property type="entry name" value="EFHC1/EFHC2/EFHB"/>
</dbReference>
<evidence type="ECO:0000256" key="6">
    <source>
        <dbReference type="SAM" id="MobiDB-lite"/>
    </source>
</evidence>
<dbReference type="InterPro" id="IPR006602">
    <property type="entry name" value="DM10_dom"/>
</dbReference>
<keyword evidence="2" id="KW-0963">Cytoplasm</keyword>
<dbReference type="Pfam" id="PF06565">
    <property type="entry name" value="DM10_dom"/>
    <property type="match status" value="3"/>
</dbReference>
<gene>
    <name evidence="8" type="ORF">O3P69_013307</name>
</gene>
<evidence type="ECO:0000256" key="2">
    <source>
        <dbReference type="ARBA" id="ARBA00022490"/>
    </source>
</evidence>
<evidence type="ECO:0000256" key="5">
    <source>
        <dbReference type="ARBA" id="ARBA00023273"/>
    </source>
</evidence>
<dbReference type="Gene3D" id="2.30.29.170">
    <property type="match status" value="3"/>
</dbReference>
<keyword evidence="3" id="KW-0677">Repeat</keyword>
<dbReference type="AlphaFoldDB" id="A0AAW0U2X1"/>
<dbReference type="SMART" id="SM00676">
    <property type="entry name" value="DM10"/>
    <property type="match status" value="3"/>
</dbReference>
<evidence type="ECO:0000256" key="4">
    <source>
        <dbReference type="ARBA" id="ARBA00023212"/>
    </source>
</evidence>
<comment type="subcellular location">
    <subcellularLocation>
        <location evidence="1">Cytoplasm</location>
        <location evidence="1">Cytoskeleton</location>
        <location evidence="1">Cilium axoneme</location>
    </subcellularLocation>
</comment>
<keyword evidence="5" id="KW-0966">Cell projection</keyword>
<reference evidence="8 9" key="1">
    <citation type="submission" date="2023-03" db="EMBL/GenBank/DDBJ databases">
        <title>High-quality genome of Scylla paramamosain provides insights in environmental adaptation.</title>
        <authorList>
            <person name="Zhang L."/>
        </authorList>
    </citation>
    <scope>NUCLEOTIDE SEQUENCE [LARGE SCALE GENOMIC DNA]</scope>
    <source>
        <strain evidence="8">LZ_2023a</strain>
        <tissue evidence="8">Muscle</tissue>
    </source>
</reference>
<protein>
    <recommendedName>
        <fullName evidence="7">DM10 domain-containing protein</fullName>
    </recommendedName>
</protein>
<dbReference type="GO" id="GO:0005930">
    <property type="term" value="C:axoneme"/>
    <property type="evidence" value="ECO:0007669"/>
    <property type="project" value="UniProtKB-SubCell"/>
</dbReference>
<accession>A0AAW0U2X1</accession>
<organism evidence="8 9">
    <name type="scientific">Scylla paramamosain</name>
    <name type="common">Mud crab</name>
    <dbReference type="NCBI Taxonomy" id="85552"/>
    <lineage>
        <taxon>Eukaryota</taxon>
        <taxon>Metazoa</taxon>
        <taxon>Ecdysozoa</taxon>
        <taxon>Arthropoda</taxon>
        <taxon>Crustacea</taxon>
        <taxon>Multicrustacea</taxon>
        <taxon>Malacostraca</taxon>
        <taxon>Eumalacostraca</taxon>
        <taxon>Eucarida</taxon>
        <taxon>Decapoda</taxon>
        <taxon>Pleocyemata</taxon>
        <taxon>Brachyura</taxon>
        <taxon>Eubrachyura</taxon>
        <taxon>Portunoidea</taxon>
        <taxon>Portunidae</taxon>
        <taxon>Portuninae</taxon>
        <taxon>Scylla</taxon>
    </lineage>
</organism>
<dbReference type="PANTHER" id="PTHR12086">
    <property type="entry name" value="EF-HAND DOMAIN C-TERMINAL CONTAINING PROTEIN"/>
    <property type="match status" value="1"/>
</dbReference>
<proteinExistence type="predicted"/>
<evidence type="ECO:0000313" key="9">
    <source>
        <dbReference type="Proteomes" id="UP001487740"/>
    </source>
</evidence>
<evidence type="ECO:0000256" key="3">
    <source>
        <dbReference type="ARBA" id="ARBA00022737"/>
    </source>
</evidence>
<comment type="caution">
    <text evidence="8">The sequence shown here is derived from an EMBL/GenBank/DDBJ whole genome shotgun (WGS) entry which is preliminary data.</text>
</comment>
<feature type="compositionally biased region" description="Basic and acidic residues" evidence="6">
    <location>
        <begin position="324"/>
        <end position="339"/>
    </location>
</feature>
<dbReference type="PROSITE" id="PS51336">
    <property type="entry name" value="DM10"/>
    <property type="match status" value="3"/>
</dbReference>
<evidence type="ECO:0000259" key="7">
    <source>
        <dbReference type="PROSITE" id="PS51336"/>
    </source>
</evidence>
<sequence>MAEKILSFAAVLVSEDSDLENNPRPVRIFYHLEDDTLRVVEPPTHNAGMVQGTVVGRQRVPTSIHPLAPHVGECVTLLGRRYLVTGCDSATRTYLSSLGLAPTPDLLPYSTTFILPTQAGTDTRAAKLPFSLEWPKKHPLATFVQHSTQVLRFFGEWAAEGEDVGGVTTPVTDKVELRYYLEDDTAEVRVHHLTPHQHALTPTPPAVPTKLLKRAPIPKNLSEVAGAVSLGAIGRPTLNLLGLRGGRVHLKDRRPQAASSPQFLGPEDLILGQTVRVCGRLLRLCECDAFTTRYYKQALGVDQVPAEYQYLSRKIGTAPAPRKSPLDPRRLEEHPRDTLHPLPTTVTTLVGGYHARDIRDGCEDKILRFGAHLVSDDERDRNRDFVVNFYIYDSTISVFELPKLNSGRRAGMFLGRGLVVAPEGGHVGVDHLYMGATLSLNSHVFRLTHADEFTLRYMEEHADEFTQASYNVALDEARRCLGHHDLTAILHRLAESDPSKTGFVSSFLVISSLAKALSGSKLSEQQVVSLVRRHRRLNATPLTGQDLAHLTALHLKRHNYYDVDSKGRLPAASVRAALQAARLPVSSTLLDALLDESSLETALRRARDETDYVTLIADLEGSAATHHFAGTGLV</sequence>
<keyword evidence="9" id="KW-1185">Reference proteome</keyword>
<keyword evidence="4" id="KW-0206">Cytoskeleton</keyword>
<feature type="domain" description="DM10" evidence="7">
    <location>
        <begin position="2"/>
        <end position="99"/>
    </location>
</feature>
<feature type="domain" description="DM10" evidence="7">
    <location>
        <begin position="147"/>
        <end position="299"/>
    </location>
</feature>